<dbReference type="InterPro" id="IPR001204">
    <property type="entry name" value="Phos_transporter"/>
</dbReference>
<evidence type="ECO:0000313" key="7">
    <source>
        <dbReference type="EMBL" id="OAP85757.1"/>
    </source>
</evidence>
<sequence>MEGTLALVSIIVVVALIFDFTNGFHDAANAIATAVATRALTPRRALEMAAVMNFVGSLLGQEVAKTIGDGIVEISPDAGKVGLVLVLGSLIGAIAWNLVTWWFGLPSSSSHALIGSLAGAGLAVSFAVHWGVIFDKVIVPMIVSPLVGFTIAYVLMKLLLMAMAKAAYRKTMRGFRYAQRLSSAAIALGHGLQDAQKTMGVIVIALTAGGYHTSTNADIPLWVILSAAAAISLGTYSGGMRIMKTLGSKIIDLDPARGFVAESVSASVLYTTAFLWHAPISTTHTVTASIMGVGATKRRSAVRWGIAGNIVTAWVLTFPAAGLVGFVATWLIQAVAV</sequence>
<dbReference type="AlphaFoldDB" id="A0A179B200"/>
<keyword evidence="5 6" id="KW-0472">Membrane</keyword>
<dbReference type="OrthoDB" id="9779554at2"/>
<evidence type="ECO:0000256" key="3">
    <source>
        <dbReference type="ARBA" id="ARBA00022692"/>
    </source>
</evidence>
<feature type="transmembrane region" description="Helical" evidence="6">
    <location>
        <begin position="138"/>
        <end position="160"/>
    </location>
</feature>
<evidence type="ECO:0000256" key="5">
    <source>
        <dbReference type="ARBA" id="ARBA00023136"/>
    </source>
</evidence>
<evidence type="ECO:0000256" key="4">
    <source>
        <dbReference type="ARBA" id="ARBA00022989"/>
    </source>
</evidence>
<gene>
    <name evidence="7" type="ORF">A4H34_00725</name>
</gene>
<dbReference type="GO" id="GO:0005315">
    <property type="term" value="F:phosphate transmembrane transporter activity"/>
    <property type="evidence" value="ECO:0007669"/>
    <property type="project" value="InterPro"/>
</dbReference>
<name>A0A179B200_9ACTO</name>
<feature type="transmembrane region" description="Helical" evidence="6">
    <location>
        <begin position="112"/>
        <end position="132"/>
    </location>
</feature>
<keyword evidence="8" id="KW-1185">Reference proteome</keyword>
<reference evidence="7 8" key="1">
    <citation type="submission" date="2016-04" db="EMBL/GenBank/DDBJ databases">
        <title>Peptidophaga gingivicola gen. nov., sp. nov., isolated from human subgingival plaque.</title>
        <authorList>
            <person name="Beall C.J."/>
            <person name="Mokrzan E.M."/>
            <person name="Griffen A.L."/>
            <person name="Leys E.J."/>
        </authorList>
    </citation>
    <scope>NUCLEOTIDE SEQUENCE [LARGE SCALE GENOMIC DNA]</scope>
    <source>
        <strain evidence="7 8">BA112</strain>
    </source>
</reference>
<keyword evidence="4 6" id="KW-1133">Transmembrane helix</keyword>
<accession>A0A179B200</accession>
<comment type="caution">
    <text evidence="7">The sequence shown here is derived from an EMBL/GenBank/DDBJ whole genome shotgun (WGS) entry which is preliminary data.</text>
</comment>
<evidence type="ECO:0000256" key="2">
    <source>
        <dbReference type="ARBA" id="ARBA00022448"/>
    </source>
</evidence>
<evidence type="ECO:0000313" key="8">
    <source>
        <dbReference type="Proteomes" id="UP000078368"/>
    </source>
</evidence>
<protein>
    <submittedName>
        <fullName evidence="7">Inorganic phosphate transporter</fullName>
    </submittedName>
</protein>
<feature type="transmembrane region" description="Helical" evidence="6">
    <location>
        <begin position="219"/>
        <end position="239"/>
    </location>
</feature>
<dbReference type="Proteomes" id="UP000078368">
    <property type="component" value="Unassembled WGS sequence"/>
</dbReference>
<evidence type="ECO:0000256" key="6">
    <source>
        <dbReference type="SAM" id="Phobius"/>
    </source>
</evidence>
<keyword evidence="2" id="KW-0813">Transport</keyword>
<feature type="transmembrane region" description="Helical" evidence="6">
    <location>
        <begin position="83"/>
        <end position="105"/>
    </location>
</feature>
<evidence type="ECO:0000256" key="1">
    <source>
        <dbReference type="ARBA" id="ARBA00004141"/>
    </source>
</evidence>
<keyword evidence="3 6" id="KW-0812">Transmembrane</keyword>
<comment type="subcellular location">
    <subcellularLocation>
        <location evidence="1">Membrane</location>
        <topology evidence="1">Multi-pass membrane protein</topology>
    </subcellularLocation>
</comment>
<proteinExistence type="predicted"/>
<dbReference type="PANTHER" id="PTHR11101">
    <property type="entry name" value="PHOSPHATE TRANSPORTER"/>
    <property type="match status" value="1"/>
</dbReference>
<dbReference type="Pfam" id="PF01384">
    <property type="entry name" value="PHO4"/>
    <property type="match status" value="1"/>
</dbReference>
<dbReference type="EMBL" id="LVZK01000001">
    <property type="protein sequence ID" value="OAP85757.1"/>
    <property type="molecule type" value="Genomic_DNA"/>
</dbReference>
<dbReference type="GO" id="GO:0035435">
    <property type="term" value="P:phosphate ion transmembrane transport"/>
    <property type="evidence" value="ECO:0007669"/>
    <property type="project" value="TreeGrafter"/>
</dbReference>
<dbReference type="GO" id="GO:0016020">
    <property type="term" value="C:membrane"/>
    <property type="evidence" value="ECO:0007669"/>
    <property type="project" value="UniProtKB-SubCell"/>
</dbReference>
<dbReference type="PANTHER" id="PTHR11101:SF80">
    <property type="entry name" value="PHOSPHATE TRANSPORTER"/>
    <property type="match status" value="1"/>
</dbReference>
<feature type="transmembrane region" description="Helical" evidence="6">
    <location>
        <begin position="306"/>
        <end position="332"/>
    </location>
</feature>
<organism evidence="7 8">
    <name type="scientific">Peptidiphaga gingivicola</name>
    <dbReference type="NCBI Taxonomy" id="2741497"/>
    <lineage>
        <taxon>Bacteria</taxon>
        <taxon>Bacillati</taxon>
        <taxon>Actinomycetota</taxon>
        <taxon>Actinomycetes</taxon>
        <taxon>Actinomycetales</taxon>
        <taxon>Actinomycetaceae</taxon>
        <taxon>Peptidiphaga</taxon>
    </lineage>
</organism>
<dbReference type="RefSeq" id="WP_064230738.1">
    <property type="nucleotide sequence ID" value="NZ_LVZK01000001.1"/>
</dbReference>